<proteinExistence type="predicted"/>
<evidence type="ECO:0000313" key="3">
    <source>
        <dbReference type="Proteomes" id="UP001501074"/>
    </source>
</evidence>
<reference evidence="3" key="1">
    <citation type="journal article" date="2019" name="Int. J. Syst. Evol. Microbiol.">
        <title>The Global Catalogue of Microorganisms (GCM) 10K type strain sequencing project: providing services to taxonomists for standard genome sequencing and annotation.</title>
        <authorList>
            <consortium name="The Broad Institute Genomics Platform"/>
            <consortium name="The Broad Institute Genome Sequencing Center for Infectious Disease"/>
            <person name="Wu L."/>
            <person name="Ma J."/>
        </authorList>
    </citation>
    <scope>NUCLEOTIDE SEQUENCE [LARGE SCALE GENOMIC DNA]</scope>
    <source>
        <strain evidence="3">JCM 16902</strain>
    </source>
</reference>
<evidence type="ECO:0000313" key="2">
    <source>
        <dbReference type="EMBL" id="GAA3632800.1"/>
    </source>
</evidence>
<keyword evidence="3" id="KW-1185">Reference proteome</keyword>
<gene>
    <name evidence="2" type="ORF">GCM10022223_58890</name>
</gene>
<evidence type="ECO:0000259" key="1">
    <source>
        <dbReference type="Pfam" id="PF12728"/>
    </source>
</evidence>
<dbReference type="Proteomes" id="UP001501074">
    <property type="component" value="Unassembled WGS sequence"/>
</dbReference>
<organism evidence="2 3">
    <name type="scientific">Kineosporia mesophila</name>
    <dbReference type="NCBI Taxonomy" id="566012"/>
    <lineage>
        <taxon>Bacteria</taxon>
        <taxon>Bacillati</taxon>
        <taxon>Actinomycetota</taxon>
        <taxon>Actinomycetes</taxon>
        <taxon>Kineosporiales</taxon>
        <taxon>Kineosporiaceae</taxon>
        <taxon>Kineosporia</taxon>
    </lineage>
</organism>
<sequence length="103" mass="11499">MRSEKNHADLYSPAEAAAALGCSEWWIKEQARRRRIPFAWIGGSYRFTAEHLIEIVAICEVRPIDSAEQTTTRRRATPGQAASLRLVDRLVAKQPRRAGPAAA</sequence>
<comment type="caution">
    <text evidence="2">The sequence shown here is derived from an EMBL/GenBank/DDBJ whole genome shotgun (WGS) entry which is preliminary data.</text>
</comment>
<dbReference type="RefSeq" id="WP_231483894.1">
    <property type="nucleotide sequence ID" value="NZ_BAAAZO010000011.1"/>
</dbReference>
<dbReference type="Pfam" id="PF12728">
    <property type="entry name" value="HTH_17"/>
    <property type="match status" value="1"/>
</dbReference>
<dbReference type="InterPro" id="IPR041657">
    <property type="entry name" value="HTH_17"/>
</dbReference>
<protein>
    <recommendedName>
        <fullName evidence="1">Helix-turn-helix domain-containing protein</fullName>
    </recommendedName>
</protein>
<name>A0ABP7AHZ5_9ACTN</name>
<dbReference type="EMBL" id="BAAAZO010000011">
    <property type="protein sequence ID" value="GAA3632800.1"/>
    <property type="molecule type" value="Genomic_DNA"/>
</dbReference>
<accession>A0ABP7AHZ5</accession>
<feature type="domain" description="Helix-turn-helix" evidence="1">
    <location>
        <begin position="10"/>
        <end position="54"/>
    </location>
</feature>